<dbReference type="AlphaFoldDB" id="A0AAJ6BIB0"/>
<sequence length="493" mass="54133">MKQLTYTLLLLLTGVVLAVSCSKDKGNYAYTPINDLTITTVADTFYVTQLDTLDIQPVITGMDPNRVRYEWRVSPIIDPAQPLTQGEIRIISRERNLHEQITLPAGSLYFFLDYVVTDTVTGVSYFKKMRFQVITDFQKGWMLLEQKAGGADMSFITPGDVIFRNVYSSTNADKPLPASAHKLISTDAGGLLGILNMVYYDGGGYVLNNNSLAVTGGYESVFFSPPAVVQPQNLLKPSAFSWGPYTFSDGKVYAVNGIFGSKLFGTAFSQPDNKGYKVAPFVAGGLAFGGIVFDQLNHRFLYDGGSTSTSLKTFPANTGLAFELSNVQKKMLTMKAGLGHILFPTNFYAIFKNENNDDCFLYTINADGNMNTSPVAEAQQAILNSPDVHRSPDYLFSNSIRQMYYAADNKLYVYDMAANRSRVVYEFAGGENITSLQLDNNTNTITLSTYNGSAGGGTVYFLPLAGTGDILNNTYSKKFSGFEKIVHLVQKIG</sequence>
<feature type="chain" id="PRO_5042494670" evidence="1">
    <location>
        <begin position="19"/>
        <end position="493"/>
    </location>
</feature>
<dbReference type="Proteomes" id="UP001220610">
    <property type="component" value="Chromosome"/>
</dbReference>
<keyword evidence="2" id="KW-0449">Lipoprotein</keyword>
<keyword evidence="1" id="KW-0732">Signal</keyword>
<reference evidence="2" key="1">
    <citation type="submission" date="2023-03" db="EMBL/GenBank/DDBJ databases">
        <title>Andean soil-derived lignocellulolytic bacterial consortium as a source of novel taxa and putative plastic-active enzymes.</title>
        <authorList>
            <person name="Diaz-Garcia L."/>
            <person name="Chuvochina M."/>
            <person name="Feuerriegel G."/>
            <person name="Bunk B."/>
            <person name="Sproer C."/>
            <person name="Streit W.R."/>
            <person name="Rodriguez L.M."/>
            <person name="Overmann J."/>
            <person name="Jimenez D.J."/>
        </authorList>
    </citation>
    <scope>NUCLEOTIDE SEQUENCE</scope>
    <source>
        <strain evidence="2">MAG 7</strain>
    </source>
</reference>
<dbReference type="InterPro" id="IPR032183">
    <property type="entry name" value="PKD-like"/>
</dbReference>
<feature type="signal peptide" evidence="1">
    <location>
        <begin position="1"/>
        <end position="18"/>
    </location>
</feature>
<protein>
    <submittedName>
        <fullName evidence="2">PKD-like family lipoprotein</fullName>
    </submittedName>
</protein>
<gene>
    <name evidence="2" type="ORF">P0Y53_06275</name>
</gene>
<evidence type="ECO:0000313" key="3">
    <source>
        <dbReference type="Proteomes" id="UP001220610"/>
    </source>
</evidence>
<accession>A0AAJ6BIB0</accession>
<dbReference type="PROSITE" id="PS51257">
    <property type="entry name" value="PROKAR_LIPOPROTEIN"/>
    <property type="match status" value="1"/>
</dbReference>
<dbReference type="SUPFAM" id="SSF69322">
    <property type="entry name" value="Tricorn protease domain 2"/>
    <property type="match status" value="1"/>
</dbReference>
<organism evidence="2 3">
    <name type="scientific">Candidatus Pseudobacter hemicellulosilyticus</name>
    <dbReference type="NCBI Taxonomy" id="3121375"/>
    <lineage>
        <taxon>Bacteria</taxon>
        <taxon>Pseudomonadati</taxon>
        <taxon>Bacteroidota</taxon>
        <taxon>Chitinophagia</taxon>
        <taxon>Chitinophagales</taxon>
        <taxon>Chitinophagaceae</taxon>
        <taxon>Pseudobacter</taxon>
    </lineage>
</organism>
<dbReference type="EMBL" id="CP119311">
    <property type="protein sequence ID" value="WEK37102.1"/>
    <property type="molecule type" value="Genomic_DNA"/>
</dbReference>
<dbReference type="Pfam" id="PF16407">
    <property type="entry name" value="PKD_2"/>
    <property type="match status" value="1"/>
</dbReference>
<evidence type="ECO:0000313" key="2">
    <source>
        <dbReference type="EMBL" id="WEK37102.1"/>
    </source>
</evidence>
<name>A0AAJ6BIB0_9BACT</name>
<evidence type="ECO:0000256" key="1">
    <source>
        <dbReference type="SAM" id="SignalP"/>
    </source>
</evidence>
<proteinExistence type="predicted"/>